<dbReference type="Pfam" id="PF23409">
    <property type="entry name" value="Beta-prop_EML"/>
    <property type="match status" value="1"/>
</dbReference>
<feature type="compositionally biased region" description="Acidic residues" evidence="9">
    <location>
        <begin position="827"/>
        <end position="860"/>
    </location>
</feature>
<reference evidence="11 12" key="1">
    <citation type="journal article" date="2022" name="bioRxiv">
        <title>Genomics of Preaxostyla Flagellates Illuminates Evolutionary Transitions and the Path Towards Mitochondrial Loss.</title>
        <authorList>
            <person name="Novak L.V.F."/>
            <person name="Treitli S.C."/>
            <person name="Pyrih J."/>
            <person name="Halakuc P."/>
            <person name="Pipaliya S.V."/>
            <person name="Vacek V."/>
            <person name="Brzon O."/>
            <person name="Soukal P."/>
            <person name="Eme L."/>
            <person name="Dacks J.B."/>
            <person name="Karnkowska A."/>
            <person name="Elias M."/>
            <person name="Hampl V."/>
        </authorList>
    </citation>
    <scope>NUCLEOTIDE SEQUENCE [LARGE SCALE GENOMIC DNA]</scope>
    <source>
        <strain evidence="11">NAU3</strain>
        <tissue evidence="11">Gut</tissue>
    </source>
</reference>
<feature type="compositionally biased region" description="Acidic residues" evidence="9">
    <location>
        <begin position="1294"/>
        <end position="1326"/>
    </location>
</feature>
<comment type="subcellular location">
    <subcellularLocation>
        <location evidence="1">Cytoplasm</location>
        <location evidence="1">Cytoskeleton</location>
        <location evidence="1">Cilium axoneme</location>
    </subcellularLocation>
</comment>
<dbReference type="InterPro" id="IPR036322">
    <property type="entry name" value="WD40_repeat_dom_sf"/>
</dbReference>
<protein>
    <submittedName>
        <fullName evidence="11">Cilia- and flagella-associated protein 44</fullName>
    </submittedName>
</protein>
<dbReference type="SUPFAM" id="SSF50978">
    <property type="entry name" value="WD40 repeat-like"/>
    <property type="match status" value="3"/>
</dbReference>
<keyword evidence="6" id="KW-0206">Cytoskeleton</keyword>
<feature type="coiled-coil region" evidence="8">
    <location>
        <begin position="2468"/>
        <end position="2495"/>
    </location>
</feature>
<dbReference type="InterPro" id="IPR015943">
    <property type="entry name" value="WD40/YVTN_repeat-like_dom_sf"/>
</dbReference>
<gene>
    <name evidence="11" type="ORF">BLNAU_139</name>
</gene>
<feature type="compositionally biased region" description="Low complexity" evidence="9">
    <location>
        <begin position="2668"/>
        <end position="2685"/>
    </location>
</feature>
<keyword evidence="11" id="KW-0969">Cilium</keyword>
<dbReference type="SMART" id="SM00320">
    <property type="entry name" value="WD40"/>
    <property type="match status" value="7"/>
</dbReference>
<feature type="coiled-coil region" evidence="8">
    <location>
        <begin position="2302"/>
        <end position="2422"/>
    </location>
</feature>
<feature type="region of interest" description="Disordered" evidence="9">
    <location>
        <begin position="3468"/>
        <end position="3646"/>
    </location>
</feature>
<feature type="region of interest" description="Disordered" evidence="9">
    <location>
        <begin position="1853"/>
        <end position="1913"/>
    </location>
</feature>
<evidence type="ECO:0000256" key="1">
    <source>
        <dbReference type="ARBA" id="ARBA00004430"/>
    </source>
</evidence>
<dbReference type="InterPro" id="IPR001680">
    <property type="entry name" value="WD40_rpt"/>
</dbReference>
<keyword evidence="3" id="KW-0853">WD repeat</keyword>
<evidence type="ECO:0000259" key="10">
    <source>
        <dbReference type="PROSITE" id="PS51746"/>
    </source>
</evidence>
<keyword evidence="11" id="KW-0282">Flagellum</keyword>
<feature type="compositionally biased region" description="Acidic residues" evidence="9">
    <location>
        <begin position="1895"/>
        <end position="1906"/>
    </location>
</feature>
<feature type="region of interest" description="Disordered" evidence="9">
    <location>
        <begin position="1"/>
        <end position="29"/>
    </location>
</feature>
<dbReference type="InterPro" id="IPR016024">
    <property type="entry name" value="ARM-type_fold"/>
</dbReference>
<evidence type="ECO:0000256" key="2">
    <source>
        <dbReference type="ARBA" id="ARBA00022490"/>
    </source>
</evidence>
<feature type="compositionally biased region" description="Acidic residues" evidence="9">
    <location>
        <begin position="491"/>
        <end position="505"/>
    </location>
</feature>
<feature type="compositionally biased region" description="Polar residues" evidence="9">
    <location>
        <begin position="2627"/>
        <end position="2646"/>
    </location>
</feature>
<organism evidence="11 12">
    <name type="scientific">Blattamonas nauphoetae</name>
    <dbReference type="NCBI Taxonomy" id="2049346"/>
    <lineage>
        <taxon>Eukaryota</taxon>
        <taxon>Metamonada</taxon>
        <taxon>Preaxostyla</taxon>
        <taxon>Oxymonadida</taxon>
        <taxon>Blattamonas</taxon>
    </lineage>
</organism>
<feature type="region of interest" description="Disordered" evidence="9">
    <location>
        <begin position="1425"/>
        <end position="1447"/>
    </location>
</feature>
<evidence type="ECO:0000313" key="12">
    <source>
        <dbReference type="Proteomes" id="UP001281761"/>
    </source>
</evidence>
<dbReference type="SUPFAM" id="SSF81606">
    <property type="entry name" value="PP2C-like"/>
    <property type="match status" value="1"/>
</dbReference>
<feature type="region of interest" description="Disordered" evidence="9">
    <location>
        <begin position="648"/>
        <end position="667"/>
    </location>
</feature>
<evidence type="ECO:0000256" key="5">
    <source>
        <dbReference type="ARBA" id="ARBA00023054"/>
    </source>
</evidence>
<feature type="region of interest" description="Disordered" evidence="9">
    <location>
        <begin position="458"/>
        <end position="529"/>
    </location>
</feature>
<feature type="compositionally biased region" description="Basic and acidic residues" evidence="9">
    <location>
        <begin position="1425"/>
        <end position="1441"/>
    </location>
</feature>
<evidence type="ECO:0000256" key="7">
    <source>
        <dbReference type="ARBA" id="ARBA00023273"/>
    </source>
</evidence>
<feature type="compositionally biased region" description="Acidic residues" evidence="9">
    <location>
        <begin position="3637"/>
        <end position="3646"/>
    </location>
</feature>
<feature type="compositionally biased region" description="Polar residues" evidence="9">
    <location>
        <begin position="3468"/>
        <end position="3492"/>
    </location>
</feature>
<feature type="compositionally biased region" description="Acidic residues" evidence="9">
    <location>
        <begin position="513"/>
        <end position="523"/>
    </location>
</feature>
<feature type="region of interest" description="Disordered" evidence="9">
    <location>
        <begin position="934"/>
        <end position="1012"/>
    </location>
</feature>
<feature type="region of interest" description="Disordered" evidence="9">
    <location>
        <begin position="1230"/>
        <end position="1376"/>
    </location>
</feature>
<accession>A0ABQ9YM55</accession>
<dbReference type="InterPro" id="IPR055439">
    <property type="entry name" value="Beta-prop_EML_1st"/>
</dbReference>
<feature type="coiled-coil region" evidence="8">
    <location>
        <begin position="2202"/>
        <end position="2236"/>
    </location>
</feature>
<feature type="compositionally biased region" description="Basic residues" evidence="9">
    <location>
        <begin position="3505"/>
        <end position="3516"/>
    </location>
</feature>
<feature type="compositionally biased region" description="Polar residues" evidence="9">
    <location>
        <begin position="2654"/>
        <end position="2664"/>
    </location>
</feature>
<feature type="region of interest" description="Disordered" evidence="9">
    <location>
        <begin position="2129"/>
        <end position="2172"/>
    </location>
</feature>
<feature type="compositionally biased region" description="Basic and acidic residues" evidence="9">
    <location>
        <begin position="1853"/>
        <end position="1862"/>
    </location>
</feature>
<feature type="compositionally biased region" description="Polar residues" evidence="9">
    <location>
        <begin position="1574"/>
        <end position="1593"/>
    </location>
</feature>
<feature type="compositionally biased region" description="Basic and acidic residues" evidence="9">
    <location>
        <begin position="3588"/>
        <end position="3636"/>
    </location>
</feature>
<dbReference type="PANTHER" id="PTHR14885:SF3">
    <property type="entry name" value="CILIA- AND FLAGELLA-ASSOCIATED PROTEIN 44"/>
    <property type="match status" value="1"/>
</dbReference>
<dbReference type="Gene3D" id="3.60.40.10">
    <property type="entry name" value="PPM-type phosphatase domain"/>
    <property type="match status" value="1"/>
</dbReference>
<sequence>MEAEGGRSPSPHPGDSKTPKPPQHHTPKHHSLLNGIVRFVSGPEQNKSMNTVILDPTTIAYTAGNYVVLHDLAKREQSIIIGRNKGLGAIAVHPSGTSFAVGERGIKPRILVYSYPKVKLLRILRHGTEEGYTALSFDKDGKRLASVGTYPDYTLTIWDWMQSQVLLKNKAFSQDIWTINFSPFQPTKMITSGVGHIRFWKMESTFTGLKLKGDIGKFGAIELSDISGFAELPNGLCVSGSESGYLLGWEAGLLKAQYGRQPSRRPAHDGPIECVILDTWDKMIISAGHDGCVRWWNRRDFEREVINPSDIQYLAPIKQIKLPGQIPIRSLFPLKDHFFVTTTNGHMHKLDYKTDLLSHLLTFPSSTINSLAIQGGTNGLHSYVPSGTSLIAIGCQDRCVYLFNSATRRFMLVRQFIAPVTSVAFVPEEVDTQGKRLIVGCEDGTIKIVEITIPPEIPEPEEVDEDEVRRKEAERLKRRKEKRIARRKQIEEEEAAMEEETEEKGEEAKPEEESSEEESSEEGEPVKKRKRMLVVKKAMASKPIPTVSILKVFKPHTDVVSCITFSPTLLPDASGDMTRIVVTASRDGNVFFFALPQNVSECKPIGFVHVTGEVTVLGWSQVDLTQEIVMKNGWEQELRAKSPITIDEMDETDSTPPQPQSSTPLSYSAARLSEIPNELFILATCRDGSIHEIPIPPIIPKEIDAETFILATPDSFNNILNPLQPSPNYPPHSPASVTVPKQPLEVPPSTHTPINYQILQPNEIDRTASVFTNPIFTKTDVVPYETLLDDVLEHDRKVLFDKLMNEEYERLKKEAESNMNNLAQLLGDDDSEDKDSEEEKEEEEKNEDSDEEEEEEEEEENKGPRRTPAEEKMWEKAKLIVANRMPKLVEKSLPKMIGCETMDGGDSFGVVKMAVVGGTKTGGIYCFGGKVGKERQLQREREIEAEKEKKSRKRGDKNQQSEAPNPTPPQSPMSNKTRTPDPVPRTTRTPQPGGSISTPAPGKSPHVDQSVSPLNDTLVSEISQFSEQKDSKIVFNEPAPSLPIGIYRIPGLTCYTWSPGFAFLVTGDEEGRVAIHFFAPQSVLPESSHPLLSKMTVLWGKHVHNTAVTSVAIVGGTRIVSGARDGSVVCIDIGTEIVNEQVTKLEEDRDKKIQQVIQKMENKPDRPHRKPKLSSQTIQSILQNIKFPAVPLVYTDPDFDPVFPFLMDALRTHYKPLDHFEKTKLALMDTQQPSEPKSDDGEPPQPLEEGGSEPTPSESGPSPSSDDSEFPSGDIPYIEAQCEPPPKEPKINEDGEEEEDEEIDDWEDSDSSDDDDDDDDDDEDDPAPPKEQLPGGNVHWKRAEEALFVGLQERETEEDDPDQHTTEKKEETEEDLRKASVYSFYLSPVESTLHVPLVVINVLHTSVSDMEKDKPLNEYCLEEKRRKQDERRTKDDGERKKQATKQRIQRLREQLTSIQTKNKLTPASAQLSPEDLEADQGLRLILERESEKQLEEMRREALNGTAKAAIALKKVKARYVDNIENMRVTVRGFKNNHTVSTFRTVKLPPHILRKAHSLFQRAQQQQQSRKNRQLGSTQQQGNKRNRTQTPQSLQKERTSGDTPLNYTVGSSHTPLGTLNTRDNLNYDGKPNMTPTPKNDRGNDTPTSTEQRNPHSHTNSMASGVEVKKAGKTMKGKQTKQQKQKERDRKLRERENEWMIFNARKPKYPDPAKVGAGEAKDSDIFEPEDQTLIDNALKNIGEHKLKTEPDFVVPEHERPNAEKKEREILFHQYGIHGVQLRFNEFVLRLRTVKMEKAELLRKIAARVNDINRDINEVCTCFCPSLDATEFPEKIYDVSEPEIKLYEKRLIQKQEKDEEKKKQESGGQVGLTAVGKKKKSDDDGKDEKDGDEKKDGDGDDGQQEEDEDIRLVDPWDPKSVILDETEVKPFISGQPQTLLPTSLENTVVFPLPQSGALESQLTQMDLRRRELVETIPRSPLEMTERAMQIMMLRGERRRLMEASEQIVKQFDNQLDELRKSRFRLMSEMKAADLRLITLFEEFNLLKEFEEQDEVLSQAYIECRSEKAEIAKQMLWSKKKMELKKKELLELRAKEEEMRAKFDRTMADHKGEDSPFFSKMLKLFEHNIKKKVDENESEDSDSSVSTIDSNIPLEDQMRGASGETEDAYDGSLPPDCPQQLYDDIVKLSEENRPNVEERQYLEQSIRDLTEKTQSLQTRMKKAEETLRSCDEKIIVAQQAKQDKLNRLSSVVAVHAHQIDYMAQIDVRQLDNGTYPVKPATNSPGDEEEELYDVAWALRSDFSQATVCSNEQIEQLFRNIENAQQNKQGYVQLLHQRKGELKSQHQVLKEVQKEFHKKQEELKAVQILMFGQEVSVQDILKWTAPRSTEKLKQSILKEEQQLQQELAEENEKLRMYKERLADVTRANTARLKKLEEGLREQNEIEKSLGSAMQKVTAEFPSIQTGHAEKTEKEKLQTLLQSQAAQIEELRQEIFALRRKGDSEIFKSSLMSSPGKSPGETEKPTGSNDPVEFPLTPSSHHDEPDFKDKEKYTESSPQNVNGSNQDPNSSSQATTNQQQPGVHSVQDPTATPTPMQVAAYINKENKPSPKSPSKLSPVPKPKVAPVSRLPVKNQTHKPFSSTRNVGGTAQVQPKPKPTRPQSALGTTNRIDQRQPTQTRTARPTTAAKPKSGQLSSRPLSVTAKRPSTSFGTRTTPKPKALNATDSKKPPLTPRTTTTRTTNSRPKTTPKKAAVIPGWTDPEIKTESGKYLKCLTPSEREEFCKSLTNLMERPLSQSPFFTTHMRKQIEQSSENNVNTSSQLVETKPKPKASGIPKSQSRTPRRTSTASLTPIQQKVEKKNSQLWNALAELYFVLQMSETSQQKPQTEEPNEEKKNPMRLAGLSVLEDDGRGLVDVSSLGASEMLTAVTPHKDGKKEIDVVVSPMPSAQKQQPNNMENSILVSPQNYQPTPNRTPATYRGTHLAIASTSPETASPEKRTEGTDEINLLPHLQSLLPPQWDGSILLRASVGCAGDKNKKRSMEDDYIGLNVSGAYPYRAYAGVFDGHSMDGKVGFDAAKYAKTHLFSELVREYDSQKRSGTGPFGELNYESICTNAFEKIDNQMRIIGGVEQTEGTNYAYAMDKDESRFLAAGTTAGIVCLLSENEYFDTKGNPKNPPMSLGKAGTMVGDINVVAKGEYRLLSANIGDTEVYLCSSCQSGEGSFAPVELSYRHHASDKDEVKRCKDGGAFVQGSEHQDSGGTCRVNGIAVTRAFGDFASPQTIATPFVHMHQITHNVSTTSFSKLPPPFTTFAALPLPQWALVGCDGFYDVIPPKALTTLIPNIIDRFTSPALISWIDEVVSKLDVEKDAEFEEQVKQFTFYAKAHTITAQQMASALLKACLEVYDSNGPTEIAPDAIAPTHKDNVSVSVIKLNWVGASNEKTERSMGMLAKGETAQVNTKSFFSSAEWMKMTSDSAEGAQSNQRGALSQIEWQTPQASEIGDDGVDGEGKKKKKKKKKKKALLWDGDDLNASGVASEFEQTPQKELASEEKGDDEVTRQDNEMENAAEDKTETILTNDVQPEATEQDEQPIIDEQKDNNDEQKDNNDEQKDNNDEQKDNNDEQKDNNDEQKDNNDEQKDNNDEQDGENETG</sequence>
<feature type="compositionally biased region" description="Polar residues" evidence="9">
    <location>
        <begin position="2687"/>
        <end position="2710"/>
    </location>
</feature>
<evidence type="ECO:0000256" key="3">
    <source>
        <dbReference type="ARBA" id="ARBA00022574"/>
    </source>
</evidence>
<feature type="compositionally biased region" description="Polar residues" evidence="9">
    <location>
        <begin position="1600"/>
        <end position="1623"/>
    </location>
</feature>
<feature type="compositionally biased region" description="Low complexity" evidence="9">
    <location>
        <begin position="2563"/>
        <end position="2574"/>
    </location>
</feature>
<comment type="caution">
    <text evidence="11">The sequence shown here is derived from an EMBL/GenBank/DDBJ whole genome shotgun (WGS) entry which is preliminary data.</text>
</comment>
<feature type="compositionally biased region" description="Basic and acidic residues" evidence="9">
    <location>
        <begin position="861"/>
        <end position="871"/>
    </location>
</feature>
<dbReference type="SUPFAM" id="SSF48371">
    <property type="entry name" value="ARM repeat"/>
    <property type="match status" value="1"/>
</dbReference>
<dbReference type="SMART" id="SM00332">
    <property type="entry name" value="PP2Cc"/>
    <property type="match status" value="1"/>
</dbReference>
<feature type="compositionally biased region" description="Basic and acidic residues" evidence="9">
    <location>
        <begin position="3541"/>
        <end position="3567"/>
    </location>
</feature>
<keyword evidence="7" id="KW-0966">Cell projection</keyword>
<keyword evidence="4" id="KW-0677">Repeat</keyword>
<feature type="region of interest" description="Disordered" evidence="9">
    <location>
        <begin position="2501"/>
        <end position="2757"/>
    </location>
</feature>
<feature type="compositionally biased region" description="Basic and acidic residues" evidence="9">
    <location>
        <begin position="2534"/>
        <end position="2548"/>
    </location>
</feature>
<feature type="compositionally biased region" description="Polar residues" evidence="9">
    <location>
        <begin position="2830"/>
        <end position="2849"/>
    </location>
</feature>
<dbReference type="InterPro" id="IPR036457">
    <property type="entry name" value="PPM-type-like_dom_sf"/>
</dbReference>
<feature type="domain" description="PPM-type phosphatase" evidence="10">
    <location>
        <begin position="3023"/>
        <end position="3427"/>
    </location>
</feature>
<feature type="compositionally biased region" description="Low complexity" evidence="9">
    <location>
        <begin position="2139"/>
        <end position="2148"/>
    </location>
</feature>
<feature type="compositionally biased region" description="Low complexity" evidence="9">
    <location>
        <begin position="1248"/>
        <end position="1274"/>
    </location>
</feature>
<feature type="compositionally biased region" description="Basic and acidic residues" evidence="9">
    <location>
        <begin position="1877"/>
        <end position="1894"/>
    </location>
</feature>
<feature type="region of interest" description="Disordered" evidence="9">
    <location>
        <begin position="2802"/>
        <end position="2850"/>
    </location>
</feature>
<name>A0ABQ9YM55_9EUKA</name>
<dbReference type="EMBL" id="JARBJD010000001">
    <property type="protein sequence ID" value="KAK2964839.1"/>
    <property type="molecule type" value="Genomic_DNA"/>
</dbReference>
<feature type="compositionally biased region" description="Basic and acidic residues" evidence="9">
    <location>
        <begin position="934"/>
        <end position="949"/>
    </location>
</feature>
<keyword evidence="2" id="KW-0963">Cytoplasm</keyword>
<keyword evidence="5 8" id="KW-0175">Coiled coil</keyword>
<feature type="region of interest" description="Disordered" evidence="9">
    <location>
        <begin position="825"/>
        <end position="871"/>
    </location>
</feature>
<dbReference type="Proteomes" id="UP001281761">
    <property type="component" value="Unassembled WGS sequence"/>
</dbReference>
<evidence type="ECO:0000256" key="9">
    <source>
        <dbReference type="SAM" id="MobiDB-lite"/>
    </source>
</evidence>
<feature type="region of interest" description="Disordered" evidence="9">
    <location>
        <begin position="1559"/>
        <end position="1693"/>
    </location>
</feature>
<feature type="compositionally biased region" description="Polar residues" evidence="9">
    <location>
        <begin position="2804"/>
        <end position="2818"/>
    </location>
</feature>
<dbReference type="InterPro" id="IPR001932">
    <property type="entry name" value="PPM-type_phosphatase-like_dom"/>
</dbReference>
<keyword evidence="12" id="KW-1185">Reference proteome</keyword>
<feature type="compositionally biased region" description="Low complexity" evidence="9">
    <location>
        <begin position="2606"/>
        <end position="2622"/>
    </location>
</feature>
<evidence type="ECO:0000313" key="11">
    <source>
        <dbReference type="EMBL" id="KAK2964839.1"/>
    </source>
</evidence>
<dbReference type="PANTHER" id="PTHR14885">
    <property type="entry name" value="CILIA- AND FLAGELLA-ASSOCIATED PROTEIN 43-RELATED"/>
    <property type="match status" value="1"/>
</dbReference>
<feature type="compositionally biased region" description="Basic residues" evidence="9">
    <location>
        <begin position="476"/>
        <end position="487"/>
    </location>
</feature>
<dbReference type="CDD" id="cd00143">
    <property type="entry name" value="PP2Cc"/>
    <property type="match status" value="1"/>
</dbReference>
<feature type="compositionally biased region" description="Basic and acidic residues" evidence="9">
    <location>
        <begin position="1362"/>
        <end position="1376"/>
    </location>
</feature>
<feature type="compositionally biased region" description="Basic residues" evidence="9">
    <location>
        <begin position="1669"/>
        <end position="1681"/>
    </location>
</feature>
<feature type="compositionally biased region" description="Low complexity" evidence="9">
    <location>
        <begin position="2728"/>
        <end position="2741"/>
    </location>
</feature>
<dbReference type="Gene3D" id="2.130.10.10">
    <property type="entry name" value="YVTN repeat-like/Quinoprotein amine dehydrogenase"/>
    <property type="match status" value="3"/>
</dbReference>
<feature type="compositionally biased region" description="Basic and acidic residues" evidence="9">
    <location>
        <begin position="1682"/>
        <end position="1693"/>
    </location>
</feature>
<evidence type="ECO:0000256" key="6">
    <source>
        <dbReference type="ARBA" id="ARBA00023212"/>
    </source>
</evidence>
<evidence type="ECO:0000256" key="8">
    <source>
        <dbReference type="SAM" id="Coils"/>
    </source>
</evidence>
<feature type="compositionally biased region" description="Polar residues" evidence="9">
    <location>
        <begin position="1643"/>
        <end position="1661"/>
    </location>
</feature>
<dbReference type="Pfam" id="PF00481">
    <property type="entry name" value="PP2C"/>
    <property type="match status" value="1"/>
</dbReference>
<dbReference type="PROSITE" id="PS51746">
    <property type="entry name" value="PPM_2"/>
    <property type="match status" value="1"/>
</dbReference>
<evidence type="ECO:0000256" key="4">
    <source>
        <dbReference type="ARBA" id="ARBA00022737"/>
    </source>
</evidence>
<feature type="compositionally biased region" description="Polar residues" evidence="9">
    <location>
        <begin position="2549"/>
        <end position="2562"/>
    </location>
</feature>
<proteinExistence type="predicted"/>